<name>A0A0R1WNM6_9LACO</name>
<evidence type="ECO:0000256" key="1">
    <source>
        <dbReference type="SAM" id="MobiDB-lite"/>
    </source>
</evidence>
<organism evidence="2 3">
    <name type="scientific">Ligilactobacillus hayakitensis DSM 18933 = JCM 14209</name>
    <dbReference type="NCBI Taxonomy" id="1423755"/>
    <lineage>
        <taxon>Bacteria</taxon>
        <taxon>Bacillati</taxon>
        <taxon>Bacillota</taxon>
        <taxon>Bacilli</taxon>
        <taxon>Lactobacillales</taxon>
        <taxon>Lactobacillaceae</taxon>
        <taxon>Ligilactobacillus</taxon>
    </lineage>
</organism>
<reference evidence="2 3" key="1">
    <citation type="journal article" date="2015" name="Genome Announc.">
        <title>Expanding the biotechnology potential of lactobacilli through comparative genomics of 213 strains and associated genera.</title>
        <authorList>
            <person name="Sun Z."/>
            <person name="Harris H.M."/>
            <person name="McCann A."/>
            <person name="Guo C."/>
            <person name="Argimon S."/>
            <person name="Zhang W."/>
            <person name="Yang X."/>
            <person name="Jeffery I.B."/>
            <person name="Cooney J.C."/>
            <person name="Kagawa T.F."/>
            <person name="Liu W."/>
            <person name="Song Y."/>
            <person name="Salvetti E."/>
            <person name="Wrobel A."/>
            <person name="Rasinkangas P."/>
            <person name="Parkhill J."/>
            <person name="Rea M.C."/>
            <person name="O'Sullivan O."/>
            <person name="Ritari J."/>
            <person name="Douillard F.P."/>
            <person name="Paul Ross R."/>
            <person name="Yang R."/>
            <person name="Briner A.E."/>
            <person name="Felis G.E."/>
            <person name="de Vos W.M."/>
            <person name="Barrangou R."/>
            <person name="Klaenhammer T.R."/>
            <person name="Caufield P.W."/>
            <person name="Cui Y."/>
            <person name="Zhang H."/>
            <person name="O'Toole P.W."/>
        </authorList>
    </citation>
    <scope>NUCLEOTIDE SEQUENCE [LARGE SCALE GENOMIC DNA]</scope>
    <source>
        <strain evidence="2 3">DSM 18933</strain>
    </source>
</reference>
<gene>
    <name evidence="2" type="ORF">FC40_GL000031</name>
</gene>
<protein>
    <submittedName>
        <fullName evidence="2">Uncharacterized protein</fullName>
    </submittedName>
</protein>
<dbReference type="AlphaFoldDB" id="A0A0R1WNM6"/>
<accession>A0A0R1WNM6</accession>
<evidence type="ECO:0000313" key="3">
    <source>
        <dbReference type="Proteomes" id="UP000051054"/>
    </source>
</evidence>
<dbReference type="Proteomes" id="UP000051054">
    <property type="component" value="Unassembled WGS sequence"/>
</dbReference>
<keyword evidence="3" id="KW-1185">Reference proteome</keyword>
<proteinExistence type="predicted"/>
<dbReference type="EMBL" id="AZGD01000042">
    <property type="protein sequence ID" value="KRM19488.1"/>
    <property type="molecule type" value="Genomic_DNA"/>
</dbReference>
<sequence length="79" mass="9695">MNKKPYSDRRWYDADIETMKKLKPLKHSPEYKVNAIKFLNELHGKEMSEEEIPEALRLTEEEKEKLRRNYESDEKINRR</sequence>
<dbReference type="PATRIC" id="fig|1423755.3.peg.34"/>
<feature type="region of interest" description="Disordered" evidence="1">
    <location>
        <begin position="60"/>
        <end position="79"/>
    </location>
</feature>
<comment type="caution">
    <text evidence="2">The sequence shown here is derived from an EMBL/GenBank/DDBJ whole genome shotgun (WGS) entry which is preliminary data.</text>
</comment>
<dbReference type="RefSeq" id="WP_025022721.1">
    <property type="nucleotide sequence ID" value="NZ_AZGD01000042.1"/>
</dbReference>
<dbReference type="OrthoDB" id="2331652at2"/>
<evidence type="ECO:0000313" key="2">
    <source>
        <dbReference type="EMBL" id="KRM19488.1"/>
    </source>
</evidence>